<dbReference type="Gene3D" id="3.30.590.10">
    <property type="entry name" value="Glutamine synthetase/guanido kinase, catalytic domain"/>
    <property type="match status" value="1"/>
</dbReference>
<protein>
    <submittedName>
        <fullName evidence="3">Uncharacterized protein</fullName>
    </submittedName>
</protein>
<dbReference type="GO" id="GO:0005737">
    <property type="term" value="C:cytoplasm"/>
    <property type="evidence" value="ECO:0007669"/>
    <property type="project" value="UniProtKB-SubCell"/>
</dbReference>
<dbReference type="EMBL" id="NQVE01000111">
    <property type="protein sequence ID" value="RAL47689.1"/>
    <property type="molecule type" value="Genomic_DNA"/>
</dbReference>
<keyword evidence="2" id="KW-0963">Cytoplasm</keyword>
<dbReference type="Proteomes" id="UP000249390">
    <property type="component" value="Unassembled WGS sequence"/>
</dbReference>
<evidence type="ECO:0000256" key="2">
    <source>
        <dbReference type="ARBA" id="ARBA00022490"/>
    </source>
</evidence>
<dbReference type="AlphaFoldDB" id="A0A328DTH3"/>
<sequence>MMVLLDLAMTEVGGVGDDFGELVDGDGDGDSQRTSELQRFFSGDDETAGSSGDHSGSLSFWRRRAVTLLKMLSNALKRCPSVGISAGDAVMVGRYILERIAEISGVVVSFDPKPIPRDWNGFGAHKNYRNGGGIDVIKKTIEKLKLRHKEHIAAMVRAMNAVSLDG</sequence>
<dbReference type="GO" id="GO:0004356">
    <property type="term" value="F:glutamine synthetase activity"/>
    <property type="evidence" value="ECO:0007669"/>
    <property type="project" value="TreeGrafter"/>
</dbReference>
<name>A0A328DTH3_9ASTE</name>
<keyword evidence="4" id="KW-1185">Reference proteome</keyword>
<accession>A0A328DTH3</accession>
<dbReference type="GO" id="GO:0006542">
    <property type="term" value="P:glutamine biosynthetic process"/>
    <property type="evidence" value="ECO:0007669"/>
    <property type="project" value="TreeGrafter"/>
</dbReference>
<comment type="subcellular location">
    <subcellularLocation>
        <location evidence="1">Cytoplasm</location>
    </subcellularLocation>
</comment>
<dbReference type="SUPFAM" id="SSF55931">
    <property type="entry name" value="Glutamine synthetase/guanido kinase"/>
    <property type="match status" value="1"/>
</dbReference>
<comment type="caution">
    <text evidence="3">The sequence shown here is derived from an EMBL/GenBank/DDBJ whole genome shotgun (WGS) entry which is preliminary data.</text>
</comment>
<evidence type="ECO:0000313" key="4">
    <source>
        <dbReference type="Proteomes" id="UP000249390"/>
    </source>
</evidence>
<gene>
    <name evidence="3" type="ORF">DM860_012314</name>
</gene>
<dbReference type="PANTHER" id="PTHR20852">
    <property type="entry name" value="GLUTAMINE SYNTHETASE"/>
    <property type="match status" value="1"/>
</dbReference>
<reference evidence="3 4" key="1">
    <citation type="submission" date="2018-06" db="EMBL/GenBank/DDBJ databases">
        <title>The Genome of Cuscuta australis (Dodder) Provides Insight into the Evolution of Plant Parasitism.</title>
        <authorList>
            <person name="Liu H."/>
        </authorList>
    </citation>
    <scope>NUCLEOTIDE SEQUENCE [LARGE SCALE GENOMIC DNA]</scope>
    <source>
        <strain evidence="4">cv. Yunnan</strain>
        <tissue evidence="3">Vines</tissue>
    </source>
</reference>
<dbReference type="InterPro" id="IPR050292">
    <property type="entry name" value="Glutamine_Synthetase"/>
</dbReference>
<organism evidence="3 4">
    <name type="scientific">Cuscuta australis</name>
    <dbReference type="NCBI Taxonomy" id="267555"/>
    <lineage>
        <taxon>Eukaryota</taxon>
        <taxon>Viridiplantae</taxon>
        <taxon>Streptophyta</taxon>
        <taxon>Embryophyta</taxon>
        <taxon>Tracheophyta</taxon>
        <taxon>Spermatophyta</taxon>
        <taxon>Magnoliopsida</taxon>
        <taxon>eudicotyledons</taxon>
        <taxon>Gunneridae</taxon>
        <taxon>Pentapetalae</taxon>
        <taxon>asterids</taxon>
        <taxon>lamiids</taxon>
        <taxon>Solanales</taxon>
        <taxon>Convolvulaceae</taxon>
        <taxon>Cuscuteae</taxon>
        <taxon>Cuscuta</taxon>
        <taxon>Cuscuta subgen. Grammica</taxon>
        <taxon>Cuscuta sect. Cleistogrammica</taxon>
    </lineage>
</organism>
<proteinExistence type="predicted"/>
<evidence type="ECO:0000256" key="1">
    <source>
        <dbReference type="ARBA" id="ARBA00004496"/>
    </source>
</evidence>
<dbReference type="PANTHER" id="PTHR20852:SF93">
    <property type="entry name" value="GLUTAMINE SYNTHETASE CYTOSOLIC ISOZYME 1-1"/>
    <property type="match status" value="1"/>
</dbReference>
<dbReference type="InterPro" id="IPR014746">
    <property type="entry name" value="Gln_synth/guanido_kin_cat_dom"/>
</dbReference>
<evidence type="ECO:0000313" key="3">
    <source>
        <dbReference type="EMBL" id="RAL47689.1"/>
    </source>
</evidence>